<evidence type="ECO:0000313" key="3">
    <source>
        <dbReference type="EMBL" id="KLU90779.1"/>
    </source>
</evidence>
<dbReference type="EMBL" id="GL876975">
    <property type="protein sequence ID" value="KLU90779.1"/>
    <property type="molecule type" value="Genomic_DNA"/>
</dbReference>
<reference evidence="4" key="4">
    <citation type="journal article" date="2015" name="G3 (Bethesda)">
        <title>Genome sequences of three phytopathogenic species of the Magnaporthaceae family of fungi.</title>
        <authorList>
            <person name="Okagaki L.H."/>
            <person name="Nunes C.C."/>
            <person name="Sailsbery J."/>
            <person name="Clay B."/>
            <person name="Brown D."/>
            <person name="John T."/>
            <person name="Oh Y."/>
            <person name="Young N."/>
            <person name="Fitzgerald M."/>
            <person name="Haas B.J."/>
            <person name="Zeng Q."/>
            <person name="Young S."/>
            <person name="Adiconis X."/>
            <person name="Fan L."/>
            <person name="Levin J.Z."/>
            <person name="Mitchell T.K."/>
            <person name="Okubara P.A."/>
            <person name="Farman M.L."/>
            <person name="Kohn L.M."/>
            <person name="Birren B."/>
            <person name="Ma L.-J."/>
            <person name="Dean R.A."/>
        </authorList>
    </citation>
    <scope>NUCLEOTIDE SEQUENCE</scope>
    <source>
        <strain evidence="4">ATCC 64411 / 73-15</strain>
    </source>
</reference>
<dbReference type="OrthoDB" id="3800738at2759"/>
<dbReference type="EMBL" id="ADBL01002378">
    <property type="status" value="NOT_ANNOTATED_CDS"/>
    <property type="molecule type" value="Genomic_DNA"/>
</dbReference>
<dbReference type="EnsemblFungi" id="MAPG_10630T0">
    <property type="protein sequence ID" value="MAPG_10630T0"/>
    <property type="gene ID" value="MAPG_10630"/>
</dbReference>
<name>A0A0C4ED37_MAGP6</name>
<evidence type="ECO:0000256" key="1">
    <source>
        <dbReference type="SAM" id="MobiDB-lite"/>
    </source>
</evidence>
<keyword evidence="5" id="KW-1185">Reference proteome</keyword>
<dbReference type="VEuPathDB" id="FungiDB:MAPG_10630"/>
<reference evidence="3" key="1">
    <citation type="submission" date="2010-05" db="EMBL/GenBank/DDBJ databases">
        <title>The Genome Sequence of Magnaporthe poae strain ATCC 64411.</title>
        <authorList>
            <consortium name="The Broad Institute Genome Sequencing Platform"/>
            <consortium name="Broad Institute Genome Sequencing Center for Infectious Disease"/>
            <person name="Ma L.-J."/>
            <person name="Dead R."/>
            <person name="Young S."/>
            <person name="Zeng Q."/>
            <person name="Koehrsen M."/>
            <person name="Alvarado L."/>
            <person name="Berlin A."/>
            <person name="Chapman S.B."/>
            <person name="Chen Z."/>
            <person name="Freedman E."/>
            <person name="Gellesch M."/>
            <person name="Goldberg J."/>
            <person name="Griggs A."/>
            <person name="Gujja S."/>
            <person name="Heilman E.R."/>
            <person name="Heiman D."/>
            <person name="Hepburn T."/>
            <person name="Howarth C."/>
            <person name="Jen D."/>
            <person name="Larson L."/>
            <person name="Mehta T."/>
            <person name="Neiman D."/>
            <person name="Pearson M."/>
            <person name="Roberts A."/>
            <person name="Saif S."/>
            <person name="Shea T."/>
            <person name="Shenoy N."/>
            <person name="Sisk P."/>
            <person name="Stolte C."/>
            <person name="Sykes S."/>
            <person name="Walk T."/>
            <person name="White J."/>
            <person name="Yandava C."/>
            <person name="Haas B."/>
            <person name="Nusbaum C."/>
            <person name="Birren B."/>
        </authorList>
    </citation>
    <scope>NUCLEOTIDE SEQUENCE</scope>
    <source>
        <strain evidence="3">ATCC 64411</strain>
    </source>
</reference>
<reference evidence="3" key="3">
    <citation type="submission" date="2011-03" db="EMBL/GenBank/DDBJ databases">
        <title>Annotation of Magnaporthe poae ATCC 64411.</title>
        <authorList>
            <person name="Ma L.-J."/>
            <person name="Dead R."/>
            <person name="Young S.K."/>
            <person name="Zeng Q."/>
            <person name="Gargeya S."/>
            <person name="Fitzgerald M."/>
            <person name="Haas B."/>
            <person name="Abouelleil A."/>
            <person name="Alvarado L."/>
            <person name="Arachchi H.M."/>
            <person name="Berlin A."/>
            <person name="Brown A."/>
            <person name="Chapman S.B."/>
            <person name="Chen Z."/>
            <person name="Dunbar C."/>
            <person name="Freedman E."/>
            <person name="Gearin G."/>
            <person name="Gellesch M."/>
            <person name="Goldberg J."/>
            <person name="Griggs A."/>
            <person name="Gujja S."/>
            <person name="Heiman D."/>
            <person name="Howarth C."/>
            <person name="Larson L."/>
            <person name="Lui A."/>
            <person name="MacDonald P.J.P."/>
            <person name="Mehta T."/>
            <person name="Montmayeur A."/>
            <person name="Murphy C."/>
            <person name="Neiman D."/>
            <person name="Pearson M."/>
            <person name="Priest M."/>
            <person name="Roberts A."/>
            <person name="Saif S."/>
            <person name="Shea T."/>
            <person name="Shenoy N."/>
            <person name="Sisk P."/>
            <person name="Stolte C."/>
            <person name="Sykes S."/>
            <person name="Yandava C."/>
            <person name="Wortman J."/>
            <person name="Nusbaum C."/>
            <person name="Birren B."/>
        </authorList>
    </citation>
    <scope>NUCLEOTIDE SEQUENCE</scope>
    <source>
        <strain evidence="3">ATCC 64411</strain>
    </source>
</reference>
<feature type="compositionally biased region" description="Basic and acidic residues" evidence="1">
    <location>
        <begin position="51"/>
        <end position="61"/>
    </location>
</feature>
<dbReference type="InterPro" id="IPR001810">
    <property type="entry name" value="F-box_dom"/>
</dbReference>
<evidence type="ECO:0000313" key="4">
    <source>
        <dbReference type="EnsemblFungi" id="MAPG_10630T0"/>
    </source>
</evidence>
<dbReference type="SUPFAM" id="SSF81383">
    <property type="entry name" value="F-box domain"/>
    <property type="match status" value="1"/>
</dbReference>
<dbReference type="Pfam" id="PF00646">
    <property type="entry name" value="F-box"/>
    <property type="match status" value="1"/>
</dbReference>
<dbReference type="AlphaFoldDB" id="A0A0C4ED37"/>
<dbReference type="STRING" id="644358.A0A0C4ED37"/>
<protein>
    <recommendedName>
        <fullName evidence="2">F-box domain-containing protein</fullName>
    </recommendedName>
</protein>
<feature type="compositionally biased region" description="Polar residues" evidence="1">
    <location>
        <begin position="40"/>
        <end position="50"/>
    </location>
</feature>
<feature type="domain" description="F-box" evidence="2">
    <location>
        <begin position="125"/>
        <end position="158"/>
    </location>
</feature>
<dbReference type="InterPro" id="IPR036047">
    <property type="entry name" value="F-box-like_dom_sf"/>
</dbReference>
<dbReference type="eggNOG" id="ENOG502SSR5">
    <property type="taxonomic scope" value="Eukaryota"/>
</dbReference>
<evidence type="ECO:0000313" key="5">
    <source>
        <dbReference type="Proteomes" id="UP000011715"/>
    </source>
</evidence>
<reference evidence="5" key="2">
    <citation type="submission" date="2010-05" db="EMBL/GenBank/DDBJ databases">
        <title>The genome sequence of Magnaporthe poae strain ATCC 64411.</title>
        <authorList>
            <person name="Ma L.-J."/>
            <person name="Dead R."/>
            <person name="Young S."/>
            <person name="Zeng Q."/>
            <person name="Koehrsen M."/>
            <person name="Alvarado L."/>
            <person name="Berlin A."/>
            <person name="Chapman S.B."/>
            <person name="Chen Z."/>
            <person name="Freedman E."/>
            <person name="Gellesch M."/>
            <person name="Goldberg J."/>
            <person name="Griggs A."/>
            <person name="Gujja S."/>
            <person name="Heilman E.R."/>
            <person name="Heiman D."/>
            <person name="Hepburn T."/>
            <person name="Howarth C."/>
            <person name="Jen D."/>
            <person name="Larson L."/>
            <person name="Mehta T."/>
            <person name="Neiman D."/>
            <person name="Pearson M."/>
            <person name="Roberts A."/>
            <person name="Saif S."/>
            <person name="Shea T."/>
            <person name="Shenoy N."/>
            <person name="Sisk P."/>
            <person name="Stolte C."/>
            <person name="Sykes S."/>
            <person name="Walk T."/>
            <person name="White J."/>
            <person name="Yandava C."/>
            <person name="Haas B."/>
            <person name="Nusbaum C."/>
            <person name="Birren B."/>
        </authorList>
    </citation>
    <scope>NUCLEOTIDE SEQUENCE [LARGE SCALE GENOMIC DNA]</scope>
    <source>
        <strain evidence="5">ATCC 64411 / 73-15</strain>
    </source>
</reference>
<dbReference type="Proteomes" id="UP000011715">
    <property type="component" value="Unassembled WGS sequence"/>
</dbReference>
<evidence type="ECO:0000259" key="2">
    <source>
        <dbReference type="Pfam" id="PF00646"/>
    </source>
</evidence>
<reference evidence="4" key="5">
    <citation type="submission" date="2015-06" db="UniProtKB">
        <authorList>
            <consortium name="EnsemblFungi"/>
        </authorList>
    </citation>
    <scope>IDENTIFICATION</scope>
    <source>
        <strain evidence="4">ATCC 64411</strain>
    </source>
</reference>
<feature type="region of interest" description="Disordered" evidence="1">
    <location>
        <begin position="39"/>
        <end position="111"/>
    </location>
</feature>
<organism evidence="4 5">
    <name type="scientific">Magnaporthiopsis poae (strain ATCC 64411 / 73-15)</name>
    <name type="common">Kentucky bluegrass fungus</name>
    <name type="synonym">Magnaporthe poae</name>
    <dbReference type="NCBI Taxonomy" id="644358"/>
    <lineage>
        <taxon>Eukaryota</taxon>
        <taxon>Fungi</taxon>
        <taxon>Dikarya</taxon>
        <taxon>Ascomycota</taxon>
        <taxon>Pezizomycotina</taxon>
        <taxon>Sordariomycetes</taxon>
        <taxon>Sordariomycetidae</taxon>
        <taxon>Magnaporthales</taxon>
        <taxon>Magnaporthaceae</taxon>
        <taxon>Magnaporthiopsis</taxon>
    </lineage>
</organism>
<feature type="compositionally biased region" description="Basic and acidic residues" evidence="1">
    <location>
        <begin position="70"/>
        <end position="81"/>
    </location>
</feature>
<sequence>MGAILSCIKGCGRRTASSETEQAVDTQLQVGTDLIALSMTVPTTDSQSSSKDGRDAAKSSETKPTTDAQLSRKERRDDAKSSEISPAADKQPLGKDSSNTPEPSTAKSAMAQTQTAAATVFGTTELLEDILARVDIRTLLLSQRVSRTWYETIASSRPLQRQLFFLAEHAQSIEHMTTGRRRNPLLEQVFAPWFIDRDHHYTRDCPNPFEALFPRAGGQAAEAKRRAFTRREAI</sequence>
<proteinExistence type="predicted"/>
<accession>A0A0C4ED37</accession>
<gene>
    <name evidence="3" type="ORF">MAPG_10630</name>
</gene>